<dbReference type="Proteomes" id="UP000434052">
    <property type="component" value="Unassembled WGS sequence"/>
</dbReference>
<evidence type="ECO:0000313" key="2">
    <source>
        <dbReference type="EMBL" id="TVM36472.1"/>
    </source>
</evidence>
<reference evidence="2 3" key="1">
    <citation type="submission" date="2018-06" db="EMBL/GenBank/DDBJ databases">
        <title>Complete genome of Desulfovibrio marinus P48SEP.</title>
        <authorList>
            <person name="Crispim J.S."/>
            <person name="Vidigal P.M.P."/>
            <person name="Silva L.C.F."/>
            <person name="Araujo L.C."/>
            <person name="Laguardia C.N."/>
            <person name="Dias R.S."/>
            <person name="Sousa M.P."/>
            <person name="Paula S.O."/>
            <person name="Silva C."/>
        </authorList>
    </citation>
    <scope>NUCLEOTIDE SEQUENCE [LARGE SCALE GENOMIC DNA]</scope>
    <source>
        <strain evidence="2 3">P48SEP</strain>
    </source>
</reference>
<feature type="chain" id="PRO_5026706685" evidence="1">
    <location>
        <begin position="29"/>
        <end position="255"/>
    </location>
</feature>
<gene>
    <name evidence="2" type="ORF">DQK91_00670</name>
</gene>
<keyword evidence="1" id="KW-0732">Signal</keyword>
<dbReference type="AlphaFoldDB" id="A0A6P1ZL19"/>
<feature type="signal peptide" evidence="1">
    <location>
        <begin position="1"/>
        <end position="28"/>
    </location>
</feature>
<dbReference type="RefSeq" id="WP_144233509.1">
    <property type="nucleotide sequence ID" value="NZ_QMIF01000001.1"/>
</dbReference>
<organism evidence="2 3">
    <name type="scientific">Oceanidesulfovibrio marinus</name>
    <dbReference type="NCBI Taxonomy" id="370038"/>
    <lineage>
        <taxon>Bacteria</taxon>
        <taxon>Pseudomonadati</taxon>
        <taxon>Thermodesulfobacteriota</taxon>
        <taxon>Desulfovibrionia</taxon>
        <taxon>Desulfovibrionales</taxon>
        <taxon>Desulfovibrionaceae</taxon>
        <taxon>Oceanidesulfovibrio</taxon>
    </lineage>
</organism>
<comment type="caution">
    <text evidence="2">The sequence shown here is derived from an EMBL/GenBank/DDBJ whole genome shotgun (WGS) entry which is preliminary data.</text>
</comment>
<sequence length="255" mass="27847">MQRTPRIVFIALAFVGALLLFAKLPAAAQEKAFAPQEFNLVDNYLEGNIMNVSNTVQKDVVVTVKSLSRYGQTTYWQGTARLGDIEPGAVGFVRLRYGINAPAPEKLSFDFKTAKDAQPPQRKALFGFKGDGQGYSEWFTLPAGVISLEYTYTASWNGTAQIGLENRQGKLVKVIFDETLAENATREGIKTLKAAAPASYRLNVVSPGSWTVDIFQENAPAEETKAVNGTSEEAATRPVPIKIRQEDSGVTVITH</sequence>
<proteinExistence type="predicted"/>
<evidence type="ECO:0000256" key="1">
    <source>
        <dbReference type="SAM" id="SignalP"/>
    </source>
</evidence>
<accession>A0A6P1ZL19</accession>
<name>A0A6P1ZL19_9BACT</name>
<dbReference type="EMBL" id="QMIF01000001">
    <property type="protein sequence ID" value="TVM36472.1"/>
    <property type="molecule type" value="Genomic_DNA"/>
</dbReference>
<protein>
    <submittedName>
        <fullName evidence="2">Uncharacterized protein</fullName>
    </submittedName>
</protein>
<evidence type="ECO:0000313" key="3">
    <source>
        <dbReference type="Proteomes" id="UP000434052"/>
    </source>
</evidence>